<keyword evidence="2" id="KW-0808">Transferase</keyword>
<evidence type="ECO:0000313" key="3">
    <source>
        <dbReference type="Proteomes" id="UP000326354"/>
    </source>
</evidence>
<dbReference type="Proteomes" id="UP000326354">
    <property type="component" value="Chromosome"/>
</dbReference>
<evidence type="ECO:0000259" key="1">
    <source>
        <dbReference type="Pfam" id="PF13847"/>
    </source>
</evidence>
<dbReference type="Gene3D" id="3.40.50.150">
    <property type="entry name" value="Vaccinia Virus protein VP39"/>
    <property type="match status" value="1"/>
</dbReference>
<dbReference type="GO" id="GO:0032259">
    <property type="term" value="P:methylation"/>
    <property type="evidence" value="ECO:0007669"/>
    <property type="project" value="UniProtKB-KW"/>
</dbReference>
<reference evidence="2 3" key="1">
    <citation type="submission" date="2019-08" db="EMBL/GenBank/DDBJ databases">
        <title>Complete genome sequence of Candidatus Uab amorphum.</title>
        <authorList>
            <person name="Shiratori T."/>
            <person name="Suzuki S."/>
            <person name="Kakizawa Y."/>
            <person name="Ishida K."/>
        </authorList>
    </citation>
    <scope>NUCLEOTIDE SEQUENCE [LARGE SCALE GENOMIC DNA]</scope>
    <source>
        <strain evidence="2 3">SRT547</strain>
    </source>
</reference>
<sequence length="273" mass="31510">MTSYDKTMEQIYGLKLGEIGDEIPSRHFGFYPPGEPEIPLPDAQKRYIREVTKHIKKGSYVLDIGCAFGETSVWLARNLDCRVLGIDLVESQIKHAREFAKKFDLEDRLEYRALNACDMDFPEETFDYVISLGVLVHVPDKDAVFANAFKALKKGGGIAFSDPILGEKSSWLTKQIAATVTFNVSFMQKVSEYEALMKKHGFSNIETLDVTETAFVKTWDLSKAEKYKTVLEPFKYENYFWARPSILNLARMFARPSLMKRNWGWYFFWAEKE</sequence>
<keyword evidence="3" id="KW-1185">Reference proteome</keyword>
<dbReference type="SUPFAM" id="SSF53335">
    <property type="entry name" value="S-adenosyl-L-methionine-dependent methyltransferases"/>
    <property type="match status" value="1"/>
</dbReference>
<dbReference type="OrthoDB" id="278023at2"/>
<dbReference type="InterPro" id="IPR025714">
    <property type="entry name" value="Methyltranfer_dom"/>
</dbReference>
<dbReference type="InterPro" id="IPR029063">
    <property type="entry name" value="SAM-dependent_MTases_sf"/>
</dbReference>
<name>A0A5S9IPY0_UABAM</name>
<gene>
    <name evidence="2" type="ORF">UABAM_03665</name>
</gene>
<feature type="domain" description="Methyltransferase" evidence="1">
    <location>
        <begin position="55"/>
        <end position="183"/>
    </location>
</feature>
<dbReference type="KEGG" id="uam:UABAM_03665"/>
<protein>
    <submittedName>
        <fullName evidence="2">Methyltransferase type 11</fullName>
    </submittedName>
</protein>
<keyword evidence="2" id="KW-0489">Methyltransferase</keyword>
<dbReference type="RefSeq" id="WP_151969411.1">
    <property type="nucleotide sequence ID" value="NZ_AP019860.1"/>
</dbReference>
<dbReference type="CDD" id="cd02440">
    <property type="entry name" value="AdoMet_MTases"/>
    <property type="match status" value="1"/>
</dbReference>
<organism evidence="2 3">
    <name type="scientific">Uabimicrobium amorphum</name>
    <dbReference type="NCBI Taxonomy" id="2596890"/>
    <lineage>
        <taxon>Bacteria</taxon>
        <taxon>Pseudomonadati</taxon>
        <taxon>Planctomycetota</taxon>
        <taxon>Candidatus Uabimicrobiia</taxon>
        <taxon>Candidatus Uabimicrobiales</taxon>
        <taxon>Candidatus Uabimicrobiaceae</taxon>
        <taxon>Candidatus Uabimicrobium</taxon>
    </lineage>
</organism>
<dbReference type="GO" id="GO:0008168">
    <property type="term" value="F:methyltransferase activity"/>
    <property type="evidence" value="ECO:0007669"/>
    <property type="project" value="UniProtKB-KW"/>
</dbReference>
<dbReference type="PANTHER" id="PTHR44068:SF11">
    <property type="entry name" value="GERANYL DIPHOSPHATE 2-C-METHYLTRANSFERASE"/>
    <property type="match status" value="1"/>
</dbReference>
<dbReference type="EMBL" id="AP019860">
    <property type="protein sequence ID" value="BBM85301.1"/>
    <property type="molecule type" value="Genomic_DNA"/>
</dbReference>
<dbReference type="Pfam" id="PF13847">
    <property type="entry name" value="Methyltransf_31"/>
    <property type="match status" value="1"/>
</dbReference>
<proteinExistence type="predicted"/>
<dbReference type="AlphaFoldDB" id="A0A5S9IPY0"/>
<dbReference type="InterPro" id="IPR050447">
    <property type="entry name" value="Erg6_SMT_methyltransf"/>
</dbReference>
<dbReference type="PANTHER" id="PTHR44068">
    <property type="entry name" value="ZGC:194242"/>
    <property type="match status" value="1"/>
</dbReference>
<evidence type="ECO:0000313" key="2">
    <source>
        <dbReference type="EMBL" id="BBM85301.1"/>
    </source>
</evidence>
<accession>A0A5S9IPY0</accession>